<keyword evidence="1" id="KW-0677">Repeat</keyword>
<accession>A0A8H4VHW0</accession>
<dbReference type="Pfam" id="PF24883">
    <property type="entry name" value="NPHP3_N"/>
    <property type="match status" value="1"/>
</dbReference>
<dbReference type="EMBL" id="JAACJL010000060">
    <property type="protein sequence ID" value="KAF4609778.1"/>
    <property type="molecule type" value="Genomic_DNA"/>
</dbReference>
<sequence>MEQKPPTGKIKKFFAKLGCHRDPDLSPDPSHPPSPNPNRPPSPNPTPASPNHSRPSSPKPSIPTSPNSAKPPTAHQAPQQHDLKDSAKTAWKATEMALRLLERNADGFPPLKTAVGALITCLDLAKDVIGNQEEYVKLADEFKDMASTLAPHASKLAASESIALIIQSIDEELGEIKDKLERGKFKRVIAAADDQGDILARYRKIDSLFRRLLSDIILRNYVEIGKLREATDAMLLRTLLPVDDARYNSAYSTVVKRRGCTASTREQILDDLRTWVKDPNGSKVFWINGMAGTGKTTILYSFCEWLEDKRLAGNFFCSRASTACRDLNNIVRSIAYQLAHYSPAFRSELCKILEEKQNPHMLKIEEQFKWVVATPLEKSKDAIPDGAAIVIDALDECNNTSATASFLKVLLSYATDLPIKFLVSSRPEPVIVEEMQESHFSHSLLRLHEIEEPLVEADIRQYLQEAFSTMSPPPSLDDIDQLARRSGKLFIYAATVARYINPEGAKPLNPHKRLKMILGVSSPSAPSLHHKELDLLYMTILSSAFDKEILEDEDVRIVALVLRTVICALEPMTKSTMSTILALEQDVVVSSLSRLQSVLHVQEGPSGLVSVFHASFPDYLCDKARSCEFYCDIVEHNTKLAHSCFDVMYKELHFNMCDLESSYNFDEDVPDLEQKIKANISAGLLYACKHWGNHLVHCDFMDSLHNHLIEFLKLRFLFWMEVLHLTKTNPIGSQMLVNTLAWFIHKAPNHKFKETEKELYDACWKAVETALRLLEKSADACAPLKSTMGGLVACLDLAKNIIGNQEEYINLAIQFTGLARTLQPYISKLAASDAHGIAPILKSINEELAEINCQLERGTLKRVVNADDQGDILAHYCIIDSLLRRLLSDV</sequence>
<dbReference type="PANTHER" id="PTHR10039:SF17">
    <property type="entry name" value="FUNGAL STAND N-TERMINAL GOODBYE DOMAIN-CONTAINING PROTEIN-RELATED"/>
    <property type="match status" value="1"/>
</dbReference>
<evidence type="ECO:0000256" key="2">
    <source>
        <dbReference type="SAM" id="MobiDB-lite"/>
    </source>
</evidence>
<dbReference type="InterPro" id="IPR059179">
    <property type="entry name" value="MLKL-like_MCAfunc"/>
</dbReference>
<reference evidence="4 5" key="1">
    <citation type="submission" date="2019-12" db="EMBL/GenBank/DDBJ databases">
        <authorList>
            <person name="Floudas D."/>
            <person name="Bentzer J."/>
            <person name="Ahren D."/>
            <person name="Johansson T."/>
            <person name="Persson P."/>
            <person name="Tunlid A."/>
        </authorList>
    </citation>
    <scope>NUCLEOTIDE SEQUENCE [LARGE SCALE GENOMIC DNA]</scope>
    <source>
        <strain evidence="4 5">CBS 102.39</strain>
    </source>
</reference>
<dbReference type="InterPro" id="IPR027417">
    <property type="entry name" value="P-loop_NTPase"/>
</dbReference>
<dbReference type="PANTHER" id="PTHR10039">
    <property type="entry name" value="AMELOGENIN"/>
    <property type="match status" value="1"/>
</dbReference>
<dbReference type="SUPFAM" id="SSF52540">
    <property type="entry name" value="P-loop containing nucleoside triphosphate hydrolases"/>
    <property type="match status" value="1"/>
</dbReference>
<dbReference type="InterPro" id="IPR056884">
    <property type="entry name" value="NPHP3-like_N"/>
</dbReference>
<dbReference type="Gene3D" id="3.40.50.300">
    <property type="entry name" value="P-loop containing nucleotide triphosphate hydrolases"/>
    <property type="match status" value="1"/>
</dbReference>
<protein>
    <recommendedName>
        <fullName evidence="3">Nephrocystin 3-like N-terminal domain-containing protein</fullName>
    </recommendedName>
</protein>
<feature type="compositionally biased region" description="Pro residues" evidence="2">
    <location>
        <begin position="29"/>
        <end position="48"/>
    </location>
</feature>
<evidence type="ECO:0000313" key="4">
    <source>
        <dbReference type="EMBL" id="KAF4609778.1"/>
    </source>
</evidence>
<organism evidence="4 5">
    <name type="scientific">Agrocybe pediades</name>
    <dbReference type="NCBI Taxonomy" id="84607"/>
    <lineage>
        <taxon>Eukaryota</taxon>
        <taxon>Fungi</taxon>
        <taxon>Dikarya</taxon>
        <taxon>Basidiomycota</taxon>
        <taxon>Agaricomycotina</taxon>
        <taxon>Agaricomycetes</taxon>
        <taxon>Agaricomycetidae</taxon>
        <taxon>Agaricales</taxon>
        <taxon>Agaricineae</taxon>
        <taxon>Strophariaceae</taxon>
        <taxon>Agrocybe</taxon>
    </lineage>
</organism>
<feature type="domain" description="Nephrocystin 3-like N-terminal" evidence="3">
    <location>
        <begin position="264"/>
        <end position="426"/>
    </location>
</feature>
<comment type="caution">
    <text evidence="4">The sequence shown here is derived from an EMBL/GenBank/DDBJ whole genome shotgun (WGS) entry which is preliminary data.</text>
</comment>
<dbReference type="AlphaFoldDB" id="A0A8H4VHW0"/>
<evidence type="ECO:0000259" key="3">
    <source>
        <dbReference type="Pfam" id="PF24883"/>
    </source>
</evidence>
<feature type="region of interest" description="Disordered" evidence="2">
    <location>
        <begin position="1"/>
        <end position="88"/>
    </location>
</feature>
<dbReference type="CDD" id="cd21037">
    <property type="entry name" value="MLKL_NTD"/>
    <property type="match status" value="1"/>
</dbReference>
<dbReference type="Proteomes" id="UP000521872">
    <property type="component" value="Unassembled WGS sequence"/>
</dbReference>
<evidence type="ECO:0000256" key="1">
    <source>
        <dbReference type="ARBA" id="ARBA00022737"/>
    </source>
</evidence>
<proteinExistence type="predicted"/>
<gene>
    <name evidence="4" type="ORF">D9613_011938</name>
</gene>
<evidence type="ECO:0000313" key="5">
    <source>
        <dbReference type="Proteomes" id="UP000521872"/>
    </source>
</evidence>
<name>A0A8H4VHW0_9AGAR</name>
<keyword evidence="5" id="KW-1185">Reference proteome</keyword>